<comment type="caution">
    <text evidence="1">The sequence shown here is derived from an EMBL/GenBank/DDBJ whole genome shotgun (WGS) entry which is preliminary data.</text>
</comment>
<evidence type="ECO:0000313" key="1">
    <source>
        <dbReference type="EMBL" id="KAJ0035593.1"/>
    </source>
</evidence>
<organism evidence="1 2">
    <name type="scientific">Pistacia integerrima</name>
    <dbReference type="NCBI Taxonomy" id="434235"/>
    <lineage>
        <taxon>Eukaryota</taxon>
        <taxon>Viridiplantae</taxon>
        <taxon>Streptophyta</taxon>
        <taxon>Embryophyta</taxon>
        <taxon>Tracheophyta</taxon>
        <taxon>Spermatophyta</taxon>
        <taxon>Magnoliopsida</taxon>
        <taxon>eudicotyledons</taxon>
        <taxon>Gunneridae</taxon>
        <taxon>Pentapetalae</taxon>
        <taxon>rosids</taxon>
        <taxon>malvids</taxon>
        <taxon>Sapindales</taxon>
        <taxon>Anacardiaceae</taxon>
        <taxon>Pistacia</taxon>
    </lineage>
</organism>
<accession>A0ACC0YF99</accession>
<gene>
    <name evidence="1" type="ORF">Pint_26242</name>
</gene>
<evidence type="ECO:0000313" key="2">
    <source>
        <dbReference type="Proteomes" id="UP001163603"/>
    </source>
</evidence>
<proteinExistence type="predicted"/>
<dbReference type="Proteomes" id="UP001163603">
    <property type="component" value="Chromosome 7"/>
</dbReference>
<sequence>MISKRCVLRSHMQGSYQVAKWNGTKVSVKILDKESQSDPDTINAFQHELTILEKVRHPNVIQFVGAVTQNLPMMIVLEYHPKGDLGSYLQKKGRLSPSKALRFSLDIARQVQCARNILLDSGGHLKITGFGLVNSSKNSPDISLAEQPASEFFSTSELLTLMHLFLVLTSRKLQVYGLGNIVSKEFRVLTLYQKLGPWKSHFVDFYMAPEVYEDEMYDRSADAYSFGIILYEMIEGVQPFHPKSPEEVVKLMCCEGKRPPFKIKARSYPLDLRELIEECWHPEPVVRPTFSEIIVRLNKIVSNGSKHGWWKDTFKFPWYASEIRGGFLREEEIVTRLGKISVKSYEDPIFYWDYTGNNNEKIFASSFLNTA</sequence>
<reference evidence="2" key="1">
    <citation type="journal article" date="2023" name="G3 (Bethesda)">
        <title>Genome assembly and association tests identify interacting loci associated with vigor, precocity, and sex in interspecific pistachio rootstocks.</title>
        <authorList>
            <person name="Palmer W."/>
            <person name="Jacygrad E."/>
            <person name="Sagayaradj S."/>
            <person name="Cavanaugh K."/>
            <person name="Han R."/>
            <person name="Bertier L."/>
            <person name="Beede B."/>
            <person name="Kafkas S."/>
            <person name="Golino D."/>
            <person name="Preece J."/>
            <person name="Michelmore R."/>
        </authorList>
    </citation>
    <scope>NUCLEOTIDE SEQUENCE [LARGE SCALE GENOMIC DNA]</scope>
</reference>
<name>A0ACC0YF99_9ROSI</name>
<dbReference type="EMBL" id="CM047742">
    <property type="protein sequence ID" value="KAJ0035593.1"/>
    <property type="molecule type" value="Genomic_DNA"/>
</dbReference>
<protein>
    <submittedName>
        <fullName evidence="1">Uncharacterized protein</fullName>
    </submittedName>
</protein>
<keyword evidence="2" id="KW-1185">Reference proteome</keyword>